<feature type="transmembrane region" description="Helical" evidence="6">
    <location>
        <begin position="179"/>
        <end position="201"/>
    </location>
</feature>
<dbReference type="InterPro" id="IPR017981">
    <property type="entry name" value="GPCR_2-like_7TM"/>
</dbReference>
<dbReference type="PANTHER" id="PTHR12011:SF470">
    <property type="entry name" value="ADHESION G PROTEIN-COUPLED RECEPTOR L2-LIKE"/>
    <property type="match status" value="1"/>
</dbReference>
<dbReference type="PANTHER" id="PTHR12011">
    <property type="entry name" value="ADHESION G-PROTEIN COUPLED RECEPTOR"/>
    <property type="match status" value="1"/>
</dbReference>
<reference evidence="8" key="2">
    <citation type="submission" date="2023-04" db="EMBL/GenBank/DDBJ databases">
        <authorList>
            <person name="Bu L."/>
            <person name="Lu L."/>
            <person name="Laidemitt M.R."/>
            <person name="Zhang S.M."/>
            <person name="Mutuku M."/>
            <person name="Mkoji G."/>
            <person name="Steinauer M."/>
            <person name="Loker E.S."/>
        </authorList>
    </citation>
    <scope>NUCLEOTIDE SEQUENCE</scope>
    <source>
        <strain evidence="8">KasaAsao</strain>
        <tissue evidence="8">Whole Snail</tissue>
    </source>
</reference>
<feature type="compositionally biased region" description="Basic and acidic residues" evidence="5">
    <location>
        <begin position="392"/>
        <end position="415"/>
    </location>
</feature>
<feature type="non-terminal residue" evidence="8">
    <location>
        <position position="1"/>
    </location>
</feature>
<keyword evidence="8" id="KW-0675">Receptor</keyword>
<sequence>TFNISNPRCVLLRHSSNRKPWSWYRGCQKLRYTGHSGVCACPQPGVFTIITDMFDDNWDKGDKRPKLMNFATYFGCAMSATLCLIVCGVHMYLRTSTSTAALHRNLSVSIALGQLVYMIGIDRYETPSICKIFAVLLHYFFLTNYSWVMNEAFNLYIVITYSTHNPSDLTDSGSMIRYYVLGWVIPAILVGAFVGTSENYCALDMCWVAPDHLWLFIGPAIGIISITILVLIFTAKEHNENSYTKSDKTNKIINIHMKALWTQVILVTVCWSFAFISLKIMDNILKYLYAMFTSLQGAFFVVFYMFLHEETAIEIRAYIKSRQKRRALQLQGLEFQDNHSLDSFASNSLIDRDVADGHGGMSGSGGGSISTGTGPAQKQLNVPGEFNGTEPSSKDSRPSRLRELSRKKNRARIEASSDEGSDCEMISTV</sequence>
<comment type="subcellular location">
    <subcellularLocation>
        <location evidence="1">Membrane</location>
        <topology evidence="1">Multi-pass membrane protein</topology>
    </subcellularLocation>
</comment>
<dbReference type="GO" id="GO:0007166">
    <property type="term" value="P:cell surface receptor signaling pathway"/>
    <property type="evidence" value="ECO:0007669"/>
    <property type="project" value="InterPro"/>
</dbReference>
<organism evidence="8 9">
    <name type="scientific">Biomphalaria pfeifferi</name>
    <name type="common">Bloodfluke planorb</name>
    <name type="synonym">Freshwater snail</name>
    <dbReference type="NCBI Taxonomy" id="112525"/>
    <lineage>
        <taxon>Eukaryota</taxon>
        <taxon>Metazoa</taxon>
        <taxon>Spiralia</taxon>
        <taxon>Lophotrochozoa</taxon>
        <taxon>Mollusca</taxon>
        <taxon>Gastropoda</taxon>
        <taxon>Heterobranchia</taxon>
        <taxon>Euthyneura</taxon>
        <taxon>Panpulmonata</taxon>
        <taxon>Hygrophila</taxon>
        <taxon>Lymnaeoidea</taxon>
        <taxon>Planorbidae</taxon>
        <taxon>Biomphalaria</taxon>
    </lineage>
</organism>
<protein>
    <submittedName>
        <fullName evidence="8">Adhesion G protein-coupled receptor L2</fullName>
    </submittedName>
</protein>
<dbReference type="EMBL" id="JASAOG010000128">
    <property type="protein sequence ID" value="KAK0049181.1"/>
    <property type="molecule type" value="Genomic_DNA"/>
</dbReference>
<dbReference type="GO" id="GO:0004930">
    <property type="term" value="F:G protein-coupled receptor activity"/>
    <property type="evidence" value="ECO:0007669"/>
    <property type="project" value="InterPro"/>
</dbReference>
<feature type="transmembrane region" description="Helical" evidence="6">
    <location>
        <begin position="255"/>
        <end position="276"/>
    </location>
</feature>
<feature type="transmembrane region" description="Helical" evidence="6">
    <location>
        <begin position="70"/>
        <end position="93"/>
    </location>
</feature>
<dbReference type="PROSITE" id="PS50261">
    <property type="entry name" value="G_PROTEIN_RECEP_F2_4"/>
    <property type="match status" value="1"/>
</dbReference>
<dbReference type="PRINTS" id="PR00249">
    <property type="entry name" value="GPCRSECRETIN"/>
</dbReference>
<dbReference type="GO" id="GO:0005886">
    <property type="term" value="C:plasma membrane"/>
    <property type="evidence" value="ECO:0007669"/>
    <property type="project" value="TreeGrafter"/>
</dbReference>
<evidence type="ECO:0000256" key="4">
    <source>
        <dbReference type="ARBA" id="ARBA00023136"/>
    </source>
</evidence>
<keyword evidence="2 6" id="KW-0812">Transmembrane</keyword>
<feature type="domain" description="G-protein coupled receptors family 2 profile 2" evidence="7">
    <location>
        <begin position="65"/>
        <end position="308"/>
    </location>
</feature>
<dbReference type="InterPro" id="IPR000832">
    <property type="entry name" value="GPCR_2_secretin-like"/>
</dbReference>
<evidence type="ECO:0000256" key="5">
    <source>
        <dbReference type="SAM" id="MobiDB-lite"/>
    </source>
</evidence>
<keyword evidence="4 6" id="KW-0472">Membrane</keyword>
<feature type="region of interest" description="Disordered" evidence="5">
    <location>
        <begin position="356"/>
        <end position="429"/>
    </location>
</feature>
<evidence type="ECO:0000256" key="6">
    <source>
        <dbReference type="SAM" id="Phobius"/>
    </source>
</evidence>
<comment type="caution">
    <text evidence="8">The sequence shown here is derived from an EMBL/GenBank/DDBJ whole genome shotgun (WGS) entry which is preliminary data.</text>
</comment>
<evidence type="ECO:0000313" key="9">
    <source>
        <dbReference type="Proteomes" id="UP001233172"/>
    </source>
</evidence>
<proteinExistence type="predicted"/>
<dbReference type="Pfam" id="PF00002">
    <property type="entry name" value="7tm_2"/>
    <property type="match status" value="1"/>
</dbReference>
<reference evidence="8" key="1">
    <citation type="journal article" date="2023" name="PLoS Negl. Trop. Dis.">
        <title>A genome sequence for Biomphalaria pfeifferi, the major vector snail for the human-infecting parasite Schistosoma mansoni.</title>
        <authorList>
            <person name="Bu L."/>
            <person name="Lu L."/>
            <person name="Laidemitt M.R."/>
            <person name="Zhang S.M."/>
            <person name="Mutuku M."/>
            <person name="Mkoji G."/>
            <person name="Steinauer M."/>
            <person name="Loker E.S."/>
        </authorList>
    </citation>
    <scope>NUCLEOTIDE SEQUENCE</scope>
    <source>
        <strain evidence="8">KasaAsao</strain>
    </source>
</reference>
<feature type="transmembrane region" description="Helical" evidence="6">
    <location>
        <begin position="213"/>
        <end position="235"/>
    </location>
</feature>
<evidence type="ECO:0000256" key="1">
    <source>
        <dbReference type="ARBA" id="ARBA00004141"/>
    </source>
</evidence>
<dbReference type="Proteomes" id="UP001233172">
    <property type="component" value="Unassembled WGS sequence"/>
</dbReference>
<dbReference type="AlphaFoldDB" id="A0AAD8B754"/>
<evidence type="ECO:0000259" key="7">
    <source>
        <dbReference type="PROSITE" id="PS50261"/>
    </source>
</evidence>
<accession>A0AAD8B754</accession>
<keyword evidence="3 6" id="KW-1133">Transmembrane helix</keyword>
<feature type="transmembrane region" description="Helical" evidence="6">
    <location>
        <begin position="288"/>
        <end position="307"/>
    </location>
</feature>
<gene>
    <name evidence="8" type="ORF">Bpfe_021274</name>
</gene>
<name>A0AAD8B754_BIOPF</name>
<feature type="compositionally biased region" description="Gly residues" evidence="5">
    <location>
        <begin position="357"/>
        <end position="369"/>
    </location>
</feature>
<dbReference type="Gene3D" id="1.20.1070.10">
    <property type="entry name" value="Rhodopsin 7-helix transmembrane proteins"/>
    <property type="match status" value="1"/>
</dbReference>
<evidence type="ECO:0000256" key="3">
    <source>
        <dbReference type="ARBA" id="ARBA00022989"/>
    </source>
</evidence>
<dbReference type="GO" id="GO:0007189">
    <property type="term" value="P:adenylate cyclase-activating G protein-coupled receptor signaling pathway"/>
    <property type="evidence" value="ECO:0007669"/>
    <property type="project" value="TreeGrafter"/>
</dbReference>
<feature type="transmembrane region" description="Helical" evidence="6">
    <location>
        <begin position="105"/>
        <end position="121"/>
    </location>
</feature>
<feature type="transmembrane region" description="Helical" evidence="6">
    <location>
        <begin position="133"/>
        <end position="159"/>
    </location>
</feature>
<evidence type="ECO:0000313" key="8">
    <source>
        <dbReference type="EMBL" id="KAK0049181.1"/>
    </source>
</evidence>
<evidence type="ECO:0000256" key="2">
    <source>
        <dbReference type="ARBA" id="ARBA00022692"/>
    </source>
</evidence>
<keyword evidence="9" id="KW-1185">Reference proteome</keyword>